<organism evidence="2 3">
    <name type="scientific">Madurella fahalii</name>
    <dbReference type="NCBI Taxonomy" id="1157608"/>
    <lineage>
        <taxon>Eukaryota</taxon>
        <taxon>Fungi</taxon>
        <taxon>Dikarya</taxon>
        <taxon>Ascomycota</taxon>
        <taxon>Pezizomycotina</taxon>
        <taxon>Sordariomycetes</taxon>
        <taxon>Sordariomycetidae</taxon>
        <taxon>Sordariales</taxon>
        <taxon>Sordariales incertae sedis</taxon>
        <taxon>Madurella</taxon>
    </lineage>
</organism>
<name>A0ABQ0GCR1_9PEZI</name>
<evidence type="ECO:0000256" key="1">
    <source>
        <dbReference type="SAM" id="MobiDB-lite"/>
    </source>
</evidence>
<feature type="region of interest" description="Disordered" evidence="1">
    <location>
        <begin position="178"/>
        <end position="248"/>
    </location>
</feature>
<dbReference type="EMBL" id="BAAFSV010000003">
    <property type="protein sequence ID" value="GAB1315546.1"/>
    <property type="molecule type" value="Genomic_DNA"/>
</dbReference>
<keyword evidence="3" id="KW-1185">Reference proteome</keyword>
<dbReference type="GeneID" id="98176499"/>
<feature type="compositionally biased region" description="Basic and acidic residues" evidence="1">
    <location>
        <begin position="223"/>
        <end position="235"/>
    </location>
</feature>
<protein>
    <submittedName>
        <fullName evidence="2">Uncharacterized protein</fullName>
    </submittedName>
</protein>
<sequence>MCTGSIIHFWCPCTNPAADHYREPGDEFYSEAQGHKIVRSISAGTYFWCNKYFLSAAFKPFTRGVPGCPTRCIRDVHLHFRSTRLCDDCVRNGCVLRWETRGMYGRRTAEEKAQLDARAAAKREVEREAARIKAKMEMRHEQKWKEHARRYIESPGHMENTSWLGRLKSGLRQARINRLSGSPQSADSERDSSSQDGDQPATRKQQTHASSKCGVTGGITIGNEDHDLAKSDHPHSPHAITDTDSDLPVRPVSRASIASIASTITPATARRSSNIWTVVMRSRKNRLFGAGMGQVSER</sequence>
<feature type="compositionally biased region" description="Polar residues" evidence="1">
    <location>
        <begin position="194"/>
        <end position="210"/>
    </location>
</feature>
<evidence type="ECO:0000313" key="2">
    <source>
        <dbReference type="EMBL" id="GAB1315546.1"/>
    </source>
</evidence>
<accession>A0ABQ0GCR1</accession>
<gene>
    <name evidence="2" type="ORF">MFIFM68171_05756</name>
</gene>
<reference evidence="2 3" key="1">
    <citation type="submission" date="2024-09" db="EMBL/GenBank/DDBJ databases">
        <title>Itraconazole resistance in Madurella fahalii resulting from another homologue of gene encoding cytochrome P450 14-alpha sterol demethylase (CYP51).</title>
        <authorList>
            <person name="Yoshioka I."/>
            <person name="Fahal A.H."/>
            <person name="Kaneko S."/>
            <person name="Yaguchi T."/>
        </authorList>
    </citation>
    <scope>NUCLEOTIDE SEQUENCE [LARGE SCALE GENOMIC DNA]</scope>
    <source>
        <strain evidence="2 3">IFM 68171</strain>
    </source>
</reference>
<dbReference type="Proteomes" id="UP001628179">
    <property type="component" value="Unassembled WGS sequence"/>
</dbReference>
<dbReference type="RefSeq" id="XP_070917277.1">
    <property type="nucleotide sequence ID" value="XM_071061176.1"/>
</dbReference>
<proteinExistence type="predicted"/>
<evidence type="ECO:0000313" key="3">
    <source>
        <dbReference type="Proteomes" id="UP001628179"/>
    </source>
</evidence>
<comment type="caution">
    <text evidence="2">The sequence shown here is derived from an EMBL/GenBank/DDBJ whole genome shotgun (WGS) entry which is preliminary data.</text>
</comment>